<dbReference type="PANTHER" id="PTHR31659:SF0">
    <property type="entry name" value="EMB|CAB61945.1"/>
    <property type="match status" value="1"/>
</dbReference>
<dbReference type="InterPro" id="IPR008004">
    <property type="entry name" value="OCTOPUS-like"/>
</dbReference>
<dbReference type="PANTHER" id="PTHR31659">
    <property type="entry name" value="PROTEIN: UPF0503-LIKE PROTEIN, PUTATIVE (DUF740)-RELATED"/>
    <property type="match status" value="1"/>
</dbReference>
<dbReference type="OrthoDB" id="758624at2759"/>
<evidence type="ECO:0000256" key="1">
    <source>
        <dbReference type="SAM" id="MobiDB-lite"/>
    </source>
</evidence>
<dbReference type="AlphaFoldDB" id="A0A6A4PXI1"/>
<accession>A0A6A4PXI1</accession>
<sequence length="519" mass="58790">MTSKSNCLSTCHRHPSVPITGFCASCLSERLAGIHSPATEDSHPTPPNLRRTKSCSGNHHASSDVSYAYEPRRWSCDVRARSTLSDLFNVDDEKKKRRIRSGFEIGEVEEEHGNEEGIRVCEEYEEEEETKTMKEFIDLELKNRKNERKDSKSLWHAASVFSNKLRKWTWKHKLKKKHNGFDGNCNENGNGDVGFKKPRARRYRETQSEVGEYELGRRSCDMGRISVDNSSRLSFDAPRASWDGYLIGNKASHRLSPMISVVEDENHRVLVVQNNGNNVASFSPGGSAQTQDYYSCRRSFDRSNSHRRKSIAEVDELKLMSSNAKVSPATTELFYGAKLLITEKELMDRNVKSLSDVQSDRVPKSASRDDSDVATVDSQKGSKKLQNLRKVWNKLGLVQRKEDTKLECDAGGKMVNKPLAESWQKLRSVVNVKPNESVSQKLIRSYSVSCRNPCRMAGLINSLGTPEARGNVLNGRQEFALQRNRSARYSPHNLDNGLLRFYLTPLKSYRRSKSGKSSL</sequence>
<organism evidence="2 3">
    <name type="scientific">Lupinus albus</name>
    <name type="common">White lupine</name>
    <name type="synonym">Lupinus termis</name>
    <dbReference type="NCBI Taxonomy" id="3870"/>
    <lineage>
        <taxon>Eukaryota</taxon>
        <taxon>Viridiplantae</taxon>
        <taxon>Streptophyta</taxon>
        <taxon>Embryophyta</taxon>
        <taxon>Tracheophyta</taxon>
        <taxon>Spermatophyta</taxon>
        <taxon>Magnoliopsida</taxon>
        <taxon>eudicotyledons</taxon>
        <taxon>Gunneridae</taxon>
        <taxon>Pentapetalae</taxon>
        <taxon>rosids</taxon>
        <taxon>fabids</taxon>
        <taxon>Fabales</taxon>
        <taxon>Fabaceae</taxon>
        <taxon>Papilionoideae</taxon>
        <taxon>50 kb inversion clade</taxon>
        <taxon>genistoids sensu lato</taxon>
        <taxon>core genistoids</taxon>
        <taxon>Genisteae</taxon>
        <taxon>Lupinus</taxon>
    </lineage>
</organism>
<name>A0A6A4PXI1_LUPAL</name>
<gene>
    <name evidence="2" type="ORF">Lalb_Chr10g0103211</name>
</gene>
<dbReference type="Pfam" id="PF05340">
    <property type="entry name" value="DUF740"/>
    <property type="match status" value="3"/>
</dbReference>
<comment type="caution">
    <text evidence="2">The sequence shown here is derived from an EMBL/GenBank/DDBJ whole genome shotgun (WGS) entry which is preliminary data.</text>
</comment>
<reference evidence="3" key="1">
    <citation type="journal article" date="2020" name="Nat. Commun.">
        <title>Genome sequence of the cluster root forming white lupin.</title>
        <authorList>
            <person name="Hufnagel B."/>
            <person name="Marques A."/>
            <person name="Soriano A."/>
            <person name="Marques L."/>
            <person name="Divol F."/>
            <person name="Doumas P."/>
            <person name="Sallet E."/>
            <person name="Mancinotti D."/>
            <person name="Carrere S."/>
            <person name="Marande W."/>
            <person name="Arribat S."/>
            <person name="Keller J."/>
            <person name="Huneau C."/>
            <person name="Blein T."/>
            <person name="Aime D."/>
            <person name="Laguerre M."/>
            <person name="Taylor J."/>
            <person name="Schubert V."/>
            <person name="Nelson M."/>
            <person name="Geu-Flores F."/>
            <person name="Crespi M."/>
            <person name="Gallardo-Guerrero K."/>
            <person name="Delaux P.-M."/>
            <person name="Salse J."/>
            <person name="Berges H."/>
            <person name="Guyot R."/>
            <person name="Gouzy J."/>
            <person name="Peret B."/>
        </authorList>
    </citation>
    <scope>NUCLEOTIDE SEQUENCE [LARGE SCALE GENOMIC DNA]</scope>
    <source>
        <strain evidence="3">cv. Amiga</strain>
    </source>
</reference>
<feature type="region of interest" description="Disordered" evidence="1">
    <location>
        <begin position="353"/>
        <end position="380"/>
    </location>
</feature>
<dbReference type="Proteomes" id="UP000447434">
    <property type="component" value="Chromosome 10"/>
</dbReference>
<feature type="region of interest" description="Disordered" evidence="1">
    <location>
        <begin position="36"/>
        <end position="60"/>
    </location>
</feature>
<proteinExistence type="predicted"/>
<evidence type="ECO:0000313" key="2">
    <source>
        <dbReference type="EMBL" id="KAE9605996.1"/>
    </source>
</evidence>
<evidence type="ECO:0000313" key="3">
    <source>
        <dbReference type="Proteomes" id="UP000447434"/>
    </source>
</evidence>
<dbReference type="EMBL" id="WOCE01000010">
    <property type="protein sequence ID" value="KAE9605996.1"/>
    <property type="molecule type" value="Genomic_DNA"/>
</dbReference>
<protein>
    <submittedName>
        <fullName evidence="2">Uncharacterized protein</fullName>
    </submittedName>
</protein>
<keyword evidence="3" id="KW-1185">Reference proteome</keyword>
<feature type="compositionally biased region" description="Basic and acidic residues" evidence="1">
    <location>
        <begin position="358"/>
        <end position="371"/>
    </location>
</feature>